<reference evidence="1 2" key="1">
    <citation type="submission" date="2016-10" db="EMBL/GenBank/DDBJ databases">
        <authorList>
            <person name="de Groot N.N."/>
        </authorList>
    </citation>
    <scope>NUCLEOTIDE SEQUENCE [LARGE SCALE GENOMIC DNA]</scope>
    <source>
        <strain evidence="1 2">DSM 11443</strain>
    </source>
</reference>
<evidence type="ECO:0000313" key="1">
    <source>
        <dbReference type="EMBL" id="SFF22973.1"/>
    </source>
</evidence>
<evidence type="ECO:0000313" key="2">
    <source>
        <dbReference type="Proteomes" id="UP000198977"/>
    </source>
</evidence>
<dbReference type="AlphaFoldDB" id="A0A1I2H0Q4"/>
<gene>
    <name evidence="1" type="ORF">SAMN04488523_1348</name>
</gene>
<proteinExistence type="predicted"/>
<organism evidence="1 2">
    <name type="scientific">Sulfitobacter brevis</name>
    <dbReference type="NCBI Taxonomy" id="74348"/>
    <lineage>
        <taxon>Bacteria</taxon>
        <taxon>Pseudomonadati</taxon>
        <taxon>Pseudomonadota</taxon>
        <taxon>Alphaproteobacteria</taxon>
        <taxon>Rhodobacterales</taxon>
        <taxon>Roseobacteraceae</taxon>
        <taxon>Sulfitobacter</taxon>
    </lineage>
</organism>
<dbReference type="Proteomes" id="UP000198977">
    <property type="component" value="Unassembled WGS sequence"/>
</dbReference>
<sequence length="84" mass="9514">MTFAAERANCLIRTFMPFSRCPRFENSVNYPAYITAWECWSIPDSMGQLIVQGLSMQIYIGQTINNSGILTTTTITSTRSPNRQ</sequence>
<dbReference type="EMBL" id="FOMW01000034">
    <property type="protein sequence ID" value="SFF22973.1"/>
    <property type="molecule type" value="Genomic_DNA"/>
</dbReference>
<name>A0A1I2H0Q4_9RHOB</name>
<keyword evidence="2" id="KW-1185">Reference proteome</keyword>
<protein>
    <submittedName>
        <fullName evidence="1">Uncharacterized protein</fullName>
    </submittedName>
</protein>
<accession>A0A1I2H0Q4</accession>